<dbReference type="Proteomes" id="UP000703269">
    <property type="component" value="Unassembled WGS sequence"/>
</dbReference>
<dbReference type="AlphaFoldDB" id="A0A9P3GN88"/>
<keyword evidence="2" id="KW-1185">Reference proteome</keyword>
<sequence length="91" mass="10268">MWLGRARSRDGWSVHLTTCSVPRFTRASPKFILVVYAFYMNVRISTNNVLTLAKCTNCGQPNLLSMPDRVCVLLPATTHPRSHLARMPLLP</sequence>
<organism evidence="1 2">
    <name type="scientific">Phanerochaete sordida</name>
    <dbReference type="NCBI Taxonomy" id="48140"/>
    <lineage>
        <taxon>Eukaryota</taxon>
        <taxon>Fungi</taxon>
        <taxon>Dikarya</taxon>
        <taxon>Basidiomycota</taxon>
        <taxon>Agaricomycotina</taxon>
        <taxon>Agaricomycetes</taxon>
        <taxon>Polyporales</taxon>
        <taxon>Phanerochaetaceae</taxon>
        <taxon>Phanerochaete</taxon>
    </lineage>
</organism>
<dbReference type="EMBL" id="BPQB01000090">
    <property type="protein sequence ID" value="GJE98582.1"/>
    <property type="molecule type" value="Genomic_DNA"/>
</dbReference>
<reference evidence="1 2" key="1">
    <citation type="submission" date="2021-08" db="EMBL/GenBank/DDBJ databases">
        <title>Draft Genome Sequence of Phanerochaete sordida strain YK-624.</title>
        <authorList>
            <person name="Mori T."/>
            <person name="Dohra H."/>
            <person name="Suzuki T."/>
            <person name="Kawagishi H."/>
            <person name="Hirai H."/>
        </authorList>
    </citation>
    <scope>NUCLEOTIDE SEQUENCE [LARGE SCALE GENOMIC DNA]</scope>
    <source>
        <strain evidence="1 2">YK-624</strain>
    </source>
</reference>
<evidence type="ECO:0000313" key="2">
    <source>
        <dbReference type="Proteomes" id="UP000703269"/>
    </source>
</evidence>
<evidence type="ECO:0000313" key="1">
    <source>
        <dbReference type="EMBL" id="GJE98582.1"/>
    </source>
</evidence>
<gene>
    <name evidence="1" type="ORF">PsYK624_148150</name>
</gene>
<proteinExistence type="predicted"/>
<name>A0A9P3GN88_9APHY</name>
<comment type="caution">
    <text evidence="1">The sequence shown here is derived from an EMBL/GenBank/DDBJ whole genome shotgun (WGS) entry which is preliminary data.</text>
</comment>
<accession>A0A9P3GN88</accession>
<protein>
    <submittedName>
        <fullName evidence="1">Uncharacterized protein</fullName>
    </submittedName>
</protein>